<dbReference type="Pfam" id="PF13385">
    <property type="entry name" value="Laminin_G_3"/>
    <property type="match status" value="1"/>
</dbReference>
<dbReference type="OrthoDB" id="2311784at2759"/>
<feature type="non-terminal residue" evidence="2">
    <location>
        <position position="1"/>
    </location>
</feature>
<proteinExistence type="predicted"/>
<dbReference type="SUPFAM" id="SSF49899">
    <property type="entry name" value="Concanavalin A-like lectins/glucanases"/>
    <property type="match status" value="1"/>
</dbReference>
<sequence>KHEQRTYRELITEPVIFAPTYNRVISHAELPVVRDELSITLEIYVSSHSYKWNTVFCKGRTKKDITPSLWLKPSNSTPIPAVSITGYGKNRFIVNDYELLLNRWYHIAYTLSEPQKRMNFYIDSKWVSSFNITNQSQFFIFNDGPLYIGSYFIWDGFTGQIRNFRYYNFRLSYNEVLMDYSGEDPTKSIDDKCPNRFFDGLSIGIFLGITILAGCFLTHRIISRRGYQTISDAT</sequence>
<evidence type="ECO:0000313" key="3">
    <source>
        <dbReference type="Proteomes" id="UP000789405"/>
    </source>
</evidence>
<dbReference type="Gene3D" id="2.60.120.200">
    <property type="match status" value="1"/>
</dbReference>
<dbReference type="AlphaFoldDB" id="A0A9N9JUF8"/>
<organism evidence="2 3">
    <name type="scientific">Dentiscutata erythropus</name>
    <dbReference type="NCBI Taxonomy" id="1348616"/>
    <lineage>
        <taxon>Eukaryota</taxon>
        <taxon>Fungi</taxon>
        <taxon>Fungi incertae sedis</taxon>
        <taxon>Mucoromycota</taxon>
        <taxon>Glomeromycotina</taxon>
        <taxon>Glomeromycetes</taxon>
        <taxon>Diversisporales</taxon>
        <taxon>Gigasporaceae</taxon>
        <taxon>Dentiscutata</taxon>
    </lineage>
</organism>
<evidence type="ECO:0000313" key="2">
    <source>
        <dbReference type="EMBL" id="CAG8794071.1"/>
    </source>
</evidence>
<dbReference type="EMBL" id="CAJVPY010029353">
    <property type="protein sequence ID" value="CAG8794071.1"/>
    <property type="molecule type" value="Genomic_DNA"/>
</dbReference>
<keyword evidence="1" id="KW-0472">Membrane</keyword>
<name>A0A9N9JUF8_9GLOM</name>
<protein>
    <submittedName>
        <fullName evidence="2">23640_t:CDS:1</fullName>
    </submittedName>
</protein>
<evidence type="ECO:0000256" key="1">
    <source>
        <dbReference type="SAM" id="Phobius"/>
    </source>
</evidence>
<accession>A0A9N9JUF8</accession>
<keyword evidence="1" id="KW-0812">Transmembrane</keyword>
<comment type="caution">
    <text evidence="2">The sequence shown here is derived from an EMBL/GenBank/DDBJ whole genome shotgun (WGS) entry which is preliminary data.</text>
</comment>
<feature type="transmembrane region" description="Helical" evidence="1">
    <location>
        <begin position="197"/>
        <end position="217"/>
    </location>
</feature>
<feature type="non-terminal residue" evidence="2">
    <location>
        <position position="234"/>
    </location>
</feature>
<reference evidence="2" key="1">
    <citation type="submission" date="2021-06" db="EMBL/GenBank/DDBJ databases">
        <authorList>
            <person name="Kallberg Y."/>
            <person name="Tangrot J."/>
            <person name="Rosling A."/>
        </authorList>
    </citation>
    <scope>NUCLEOTIDE SEQUENCE</scope>
    <source>
        <strain evidence="2">MA453B</strain>
    </source>
</reference>
<gene>
    <name evidence="2" type="ORF">DERYTH_LOCUS21994</name>
</gene>
<keyword evidence="1" id="KW-1133">Transmembrane helix</keyword>
<dbReference type="Proteomes" id="UP000789405">
    <property type="component" value="Unassembled WGS sequence"/>
</dbReference>
<dbReference type="InterPro" id="IPR013320">
    <property type="entry name" value="ConA-like_dom_sf"/>
</dbReference>
<keyword evidence="3" id="KW-1185">Reference proteome</keyword>